<sequence>MDMLRQLLSGEDIQADFTSWSTCIILPFRSKLVQGTTMSSIISMFSDLHPSLLLFLHRLRCIRFKNMLNNTSIVLRRETMDDGIVKVSHGNERMSWLVVSKKLQASVIRQGAQTTEIAMAFTLQESERGEYRPLLSQQPAFAFLPLRNYGLKFILQGDFILPSSREEVDGDSAWNQWLLSEFPALFVSAEQSFCSLPCYKENPGKAVTAFMNFVPLAGEVHGFFSHLPHMIISKLRMSNCLLLDGPTLVWVLPCRTLRGWDEQFRLLVSDRSLQKHLGLGYLNKDVILSDTLAKALGVQNYGPKVLIDLISSLSHCRDGIKSLGLNWLSSWFIILYSALSSQASVQFSANLRMESDLVKILGKIPLIPLSDGSYASMSDGPIWLPCDICSAGPEGKQYQNDFPRLYDKLRIVNPLLFSAPDITTNYMEEKKVDNLIQMLYKIGVQQLSAHQVIKSHILSAFDKETKQDEDNSWKIEYLAFIMVHLQLPCASCDSEKEDIISELRKRSIVLTNAGYRCPDNEPVHFSKEYGNPVDISKLSTLDFQWLEVDLAYLKHPSTRSLASITSKLLLKEIGFKTQLSHDDALTMLNYWRASKAPPFLASLAVYNVLFVDIVSMNQMSKFYTFIWDGVATSGVNITKEFISSCFIFVPFLNTSASKKATYGTFLSPKDVFWHDPTGCVDKVKEVLQCIQKKNSDFLPCEMLSSVYPGLHEFFVHVFRVFLRWSDDVKSGLVKSEDILDLRNDLHKLESRVLPTMQDKWVSLHSSFGLVCWVDDEDLKLQFKHSNGIDFLQFGELNNEEKEMLSGKIAKLFKKLGLPALSELSRFFFDGSAELHFANFLHMVTAMAESGSSIDQTEFFIVNSQKVPRLPDEEPVWSLSSAVEELDSEITQPTLAPCSNAEQNASMPQRKPGICPSWPPTDWKTAPDFSHARRYGLRSRPGMESYGGSEAQLRNLSGATTQTEVLPDPIEMDEDWVVEEGLAPKSSSVLQDDSGILKEETQLADSFDALDDQVNGVVDSGCKTSRSLLILHNWATKSAAAAIEKRTGRREVAGSLAMDLPVPLLLLLLLLCLRLQPSSSSSSLDPSVLEANAIDCTNVPYPFGVRNQSLFLPGFEVECDPAGGVPTLSIGTKNVQLLNISVQEGYVRALLSPFAYGYCHRGLAAATTGISLEGTPYTFSDTRNRYTVIGCDAMVVFQDRGGSRADNYTRGCVAFCPTKFVQQSIVNGYCSGIGCCQVAVPPGLKSFNVSLSSIRNLTHFLIDNGTCSEVFLVDHDVFSFSATDVMTITGITTRPVVLDWAIGNETCEEVQRRKPPDYACVDGHSRCYNS</sequence>
<reference evidence="1 2" key="1">
    <citation type="journal article" date="2014" name="Agronomy (Basel)">
        <title>A Draft Genome Sequence for Ensete ventricosum, the Drought-Tolerant Tree Against Hunger.</title>
        <authorList>
            <person name="Harrison J."/>
            <person name="Moore K.A."/>
            <person name="Paszkiewicz K."/>
            <person name="Jones T."/>
            <person name="Grant M."/>
            <person name="Ambacheew D."/>
            <person name="Muzemil S."/>
            <person name="Studholme D.J."/>
        </authorList>
    </citation>
    <scope>NUCLEOTIDE SEQUENCE [LARGE SCALE GENOMIC DNA]</scope>
</reference>
<evidence type="ECO:0000313" key="1">
    <source>
        <dbReference type="EMBL" id="RRT59003.1"/>
    </source>
</evidence>
<feature type="non-terminal residue" evidence="1">
    <location>
        <position position="1329"/>
    </location>
</feature>
<evidence type="ECO:0000313" key="2">
    <source>
        <dbReference type="Proteomes" id="UP000287651"/>
    </source>
</evidence>
<protein>
    <submittedName>
        <fullName evidence="1">Uncharacterized protein</fullName>
    </submittedName>
</protein>
<dbReference type="PANTHER" id="PTHR32387:SF0">
    <property type="entry name" value="PROTEIN NO VEIN"/>
    <property type="match status" value="1"/>
</dbReference>
<dbReference type="InterPro" id="IPR052957">
    <property type="entry name" value="Auxin_embryo_med"/>
</dbReference>
<organism evidence="1 2">
    <name type="scientific">Ensete ventricosum</name>
    <name type="common">Abyssinian banana</name>
    <name type="synonym">Musa ensete</name>
    <dbReference type="NCBI Taxonomy" id="4639"/>
    <lineage>
        <taxon>Eukaryota</taxon>
        <taxon>Viridiplantae</taxon>
        <taxon>Streptophyta</taxon>
        <taxon>Embryophyta</taxon>
        <taxon>Tracheophyta</taxon>
        <taxon>Spermatophyta</taxon>
        <taxon>Magnoliopsida</taxon>
        <taxon>Liliopsida</taxon>
        <taxon>Zingiberales</taxon>
        <taxon>Musaceae</taxon>
        <taxon>Ensete</taxon>
    </lineage>
</organism>
<gene>
    <name evidence="1" type="ORF">B296_00043146</name>
</gene>
<dbReference type="GO" id="GO:0048364">
    <property type="term" value="P:root development"/>
    <property type="evidence" value="ECO:0007669"/>
    <property type="project" value="TreeGrafter"/>
</dbReference>
<comment type="caution">
    <text evidence="1">The sequence shown here is derived from an EMBL/GenBank/DDBJ whole genome shotgun (WGS) entry which is preliminary data.</text>
</comment>
<dbReference type="GO" id="GO:0005634">
    <property type="term" value="C:nucleus"/>
    <property type="evidence" value="ECO:0007669"/>
    <property type="project" value="TreeGrafter"/>
</dbReference>
<dbReference type="GO" id="GO:0010305">
    <property type="term" value="P:leaf vascular tissue pattern formation"/>
    <property type="evidence" value="ECO:0007669"/>
    <property type="project" value="TreeGrafter"/>
</dbReference>
<dbReference type="EMBL" id="AMZH03008413">
    <property type="protein sequence ID" value="RRT59003.1"/>
    <property type="molecule type" value="Genomic_DNA"/>
</dbReference>
<accession>A0A426Z4Z7</accession>
<dbReference type="Proteomes" id="UP000287651">
    <property type="component" value="Unassembled WGS sequence"/>
</dbReference>
<dbReference type="PANTHER" id="PTHR32387">
    <property type="entry name" value="WU:FJ29H11"/>
    <property type="match status" value="1"/>
</dbReference>
<name>A0A426Z4Z7_ENSVE</name>
<dbReference type="GO" id="GO:0009793">
    <property type="term" value="P:embryo development ending in seed dormancy"/>
    <property type="evidence" value="ECO:0007669"/>
    <property type="project" value="TreeGrafter"/>
</dbReference>
<proteinExistence type="predicted"/>